<evidence type="ECO:0000313" key="2">
    <source>
        <dbReference type="Proteomes" id="UP000805649"/>
    </source>
</evidence>
<sequence length="349" mass="37540">MEASVGREEPQAKDEQQVRDEAGSAKNDDSAGQGLVEVDGNAAPKTSDAAELCSIASIKLGADTDTSSSNGQLKPATHESSLEECAGELPGEHHECQAVKEQKLAGVMLNKTSSAVHGTTAQQNSLREQLEVAQLPPALVVQPYQPPVMGQPGWEKTPDRPPQKLPIRFKDCVGRNMMIPWRVAKSWPRVRNLIKSIFSNVDVLGPHVLAGHYDLFVHNVWVSGESAAVNPALMSFQHMASQTAESSSPSSSTNTAPPKPAAGASLPGSCSSMILPELWEDILEPGMLITMHMWPLNPPPPPPPPPPAPGVLVEMIPPPPPSPGWIPPRRPLRRMASPPPRRKTRKRQG</sequence>
<accession>A0ACC3ZEF0</accession>
<evidence type="ECO:0000313" key="1">
    <source>
        <dbReference type="EMBL" id="KAL0942503.1"/>
    </source>
</evidence>
<protein>
    <submittedName>
        <fullName evidence="1">Uncharacterized protein</fullName>
    </submittedName>
</protein>
<reference evidence="1 2" key="1">
    <citation type="journal article" date="2020" name="Phytopathology">
        <title>Genome Sequence Resources of Colletotrichum truncatum, C. plurivorum, C. musicola, and C. sojae: Four Species Pathogenic to Soybean (Glycine max).</title>
        <authorList>
            <person name="Rogerio F."/>
            <person name="Boufleur T.R."/>
            <person name="Ciampi-Guillardi M."/>
            <person name="Sukno S.A."/>
            <person name="Thon M.R."/>
            <person name="Massola Junior N.S."/>
            <person name="Baroncelli R."/>
        </authorList>
    </citation>
    <scope>NUCLEOTIDE SEQUENCE [LARGE SCALE GENOMIC DNA]</scope>
    <source>
        <strain evidence="1 2">CMES1059</strain>
    </source>
</reference>
<organism evidence="1 2">
    <name type="scientific">Colletotrichum truncatum</name>
    <name type="common">Anthracnose fungus</name>
    <name type="synonym">Colletotrichum capsici</name>
    <dbReference type="NCBI Taxonomy" id="5467"/>
    <lineage>
        <taxon>Eukaryota</taxon>
        <taxon>Fungi</taxon>
        <taxon>Dikarya</taxon>
        <taxon>Ascomycota</taxon>
        <taxon>Pezizomycotina</taxon>
        <taxon>Sordariomycetes</taxon>
        <taxon>Hypocreomycetidae</taxon>
        <taxon>Glomerellales</taxon>
        <taxon>Glomerellaceae</taxon>
        <taxon>Colletotrichum</taxon>
        <taxon>Colletotrichum truncatum species complex</taxon>
    </lineage>
</organism>
<dbReference type="EMBL" id="VUJX02000001">
    <property type="protein sequence ID" value="KAL0942503.1"/>
    <property type="molecule type" value="Genomic_DNA"/>
</dbReference>
<comment type="caution">
    <text evidence="1">The sequence shown here is derived from an EMBL/GenBank/DDBJ whole genome shotgun (WGS) entry which is preliminary data.</text>
</comment>
<keyword evidence="2" id="KW-1185">Reference proteome</keyword>
<gene>
    <name evidence="1" type="ORF">CTRU02_200389</name>
</gene>
<proteinExistence type="predicted"/>
<dbReference type="Proteomes" id="UP000805649">
    <property type="component" value="Unassembled WGS sequence"/>
</dbReference>
<name>A0ACC3ZEF0_COLTU</name>